<dbReference type="Proteomes" id="UP000624325">
    <property type="component" value="Unassembled WGS sequence"/>
</dbReference>
<dbReference type="EMBL" id="BONC01000017">
    <property type="protein sequence ID" value="GIF56755.1"/>
    <property type="molecule type" value="Genomic_DNA"/>
</dbReference>
<comment type="caution">
    <text evidence="1">The sequence shown here is derived from an EMBL/GenBank/DDBJ whole genome shotgun (WGS) entry which is preliminary data.</text>
</comment>
<evidence type="ECO:0000313" key="2">
    <source>
        <dbReference type="Proteomes" id="UP000624325"/>
    </source>
</evidence>
<gene>
    <name evidence="1" type="ORF">Air01nite_28500</name>
</gene>
<protein>
    <recommendedName>
        <fullName evidence="3">Cyclase family protein</fullName>
    </recommendedName>
</protein>
<dbReference type="InterPro" id="IPR037175">
    <property type="entry name" value="KFase_sf"/>
</dbReference>
<proteinExistence type="predicted"/>
<organism evidence="1 2">
    <name type="scientific">Asanoa iriomotensis</name>
    <dbReference type="NCBI Taxonomy" id="234613"/>
    <lineage>
        <taxon>Bacteria</taxon>
        <taxon>Bacillati</taxon>
        <taxon>Actinomycetota</taxon>
        <taxon>Actinomycetes</taxon>
        <taxon>Micromonosporales</taxon>
        <taxon>Micromonosporaceae</taxon>
        <taxon>Asanoa</taxon>
    </lineage>
</organism>
<dbReference type="Gene3D" id="3.50.30.50">
    <property type="entry name" value="Putative cyclase"/>
    <property type="match status" value="1"/>
</dbReference>
<dbReference type="InterPro" id="IPR007325">
    <property type="entry name" value="KFase/CYL"/>
</dbReference>
<dbReference type="Pfam" id="PF04199">
    <property type="entry name" value="Cyclase"/>
    <property type="match status" value="1"/>
</dbReference>
<dbReference type="RefSeq" id="WP_203702678.1">
    <property type="nucleotide sequence ID" value="NZ_BAAALU010000004.1"/>
</dbReference>
<name>A0ABQ4C395_9ACTN</name>
<keyword evidence="2" id="KW-1185">Reference proteome</keyword>
<dbReference type="SUPFAM" id="SSF102198">
    <property type="entry name" value="Putative cyclase"/>
    <property type="match status" value="1"/>
</dbReference>
<evidence type="ECO:0008006" key="3">
    <source>
        <dbReference type="Google" id="ProtNLM"/>
    </source>
</evidence>
<reference evidence="1 2" key="1">
    <citation type="submission" date="2021-01" db="EMBL/GenBank/DDBJ databases">
        <title>Whole genome shotgun sequence of Asanoa iriomotensis NBRC 100142.</title>
        <authorList>
            <person name="Komaki H."/>
            <person name="Tamura T."/>
        </authorList>
    </citation>
    <scope>NUCLEOTIDE SEQUENCE [LARGE SCALE GENOMIC DNA]</scope>
    <source>
        <strain evidence="1 2">NBRC 100142</strain>
    </source>
</reference>
<sequence>MDWLRQLAANAPAKDRLGTARLIDQRARERARDAIALALPVSLGRPVMATLGRDGRPDFSIETYSAPLPGTPLAFGFDRVESEAHGLANTHVDAANHVLVDGTGYAGWAADDPAAPSVADLAGAGLFARGVHVDLPALLGVDWVPIDEPVTGADLDRAVGATFEPGDALLVEVGRDRFVAAGGDLLDLERGLGGLGPSAARWIADRGVSIVCWDFADSRKPSDPPLPVHSLIWALGLVIVDNCTFAGLAGAARHTGALVVAPPATAGGTGALVNPILVL</sequence>
<evidence type="ECO:0000313" key="1">
    <source>
        <dbReference type="EMBL" id="GIF56755.1"/>
    </source>
</evidence>
<accession>A0ABQ4C395</accession>